<keyword evidence="3" id="KW-1185">Reference proteome</keyword>
<organism evidence="2 3">
    <name type="scientific">Thalassiosira oceanica</name>
    <name type="common">Marine diatom</name>
    <dbReference type="NCBI Taxonomy" id="159749"/>
    <lineage>
        <taxon>Eukaryota</taxon>
        <taxon>Sar</taxon>
        <taxon>Stramenopiles</taxon>
        <taxon>Ochrophyta</taxon>
        <taxon>Bacillariophyta</taxon>
        <taxon>Coscinodiscophyceae</taxon>
        <taxon>Thalassiosirophycidae</taxon>
        <taxon>Thalassiosirales</taxon>
        <taxon>Thalassiosiraceae</taxon>
        <taxon>Thalassiosira</taxon>
    </lineage>
</organism>
<dbReference type="AlphaFoldDB" id="K0RUB5"/>
<proteinExistence type="predicted"/>
<dbReference type="Proteomes" id="UP000266841">
    <property type="component" value="Unassembled WGS sequence"/>
</dbReference>
<comment type="caution">
    <text evidence="2">The sequence shown here is derived from an EMBL/GenBank/DDBJ whole genome shotgun (WGS) entry which is preliminary data.</text>
</comment>
<feature type="compositionally biased region" description="Basic and acidic residues" evidence="1">
    <location>
        <begin position="25"/>
        <end position="34"/>
    </location>
</feature>
<feature type="compositionally biased region" description="Basic and acidic residues" evidence="1">
    <location>
        <begin position="42"/>
        <end position="81"/>
    </location>
</feature>
<protein>
    <submittedName>
        <fullName evidence="2">Uncharacterized protein</fullName>
    </submittedName>
</protein>
<evidence type="ECO:0000313" key="3">
    <source>
        <dbReference type="Proteomes" id="UP000266841"/>
    </source>
</evidence>
<accession>K0RUB5</accession>
<gene>
    <name evidence="2" type="ORF">THAOC_23511</name>
</gene>
<sequence length="81" mass="8530">DKGPQGGVAASVPGQGSAEGAGQGAERDVQGHDKAGRRRRERERSGLRADTGKRGQGEDLRTKLQAGRDDTHQVRGLGEVK</sequence>
<reference evidence="2 3" key="1">
    <citation type="journal article" date="2012" name="Genome Biol.">
        <title>Genome and low-iron response of an oceanic diatom adapted to chronic iron limitation.</title>
        <authorList>
            <person name="Lommer M."/>
            <person name="Specht M."/>
            <person name="Roy A.S."/>
            <person name="Kraemer L."/>
            <person name="Andreson R."/>
            <person name="Gutowska M.A."/>
            <person name="Wolf J."/>
            <person name="Bergner S.V."/>
            <person name="Schilhabel M.B."/>
            <person name="Klostermeier U.C."/>
            <person name="Beiko R.G."/>
            <person name="Rosenstiel P."/>
            <person name="Hippler M."/>
            <person name="Laroche J."/>
        </authorList>
    </citation>
    <scope>NUCLEOTIDE SEQUENCE [LARGE SCALE GENOMIC DNA]</scope>
    <source>
        <strain evidence="2 3">CCMP1005</strain>
    </source>
</reference>
<dbReference type="EMBL" id="AGNL01031063">
    <property type="protein sequence ID" value="EJK56575.1"/>
    <property type="molecule type" value="Genomic_DNA"/>
</dbReference>
<name>K0RUB5_THAOC</name>
<feature type="region of interest" description="Disordered" evidence="1">
    <location>
        <begin position="1"/>
        <end position="81"/>
    </location>
</feature>
<evidence type="ECO:0000313" key="2">
    <source>
        <dbReference type="EMBL" id="EJK56575.1"/>
    </source>
</evidence>
<evidence type="ECO:0000256" key="1">
    <source>
        <dbReference type="SAM" id="MobiDB-lite"/>
    </source>
</evidence>
<feature type="non-terminal residue" evidence="2">
    <location>
        <position position="1"/>
    </location>
</feature>